<feature type="transmembrane region" description="Helical" evidence="1">
    <location>
        <begin position="6"/>
        <end position="25"/>
    </location>
</feature>
<dbReference type="Proteomes" id="UP000198870">
    <property type="component" value="Unassembled WGS sequence"/>
</dbReference>
<evidence type="ECO:0000313" key="3">
    <source>
        <dbReference type="EMBL" id="SCY38596.1"/>
    </source>
</evidence>
<name>A0A1G5FH68_9BACT</name>
<organism evidence="3 4">
    <name type="scientific">Desulfoluna spongiiphila</name>
    <dbReference type="NCBI Taxonomy" id="419481"/>
    <lineage>
        <taxon>Bacteria</taxon>
        <taxon>Pseudomonadati</taxon>
        <taxon>Thermodesulfobacteriota</taxon>
        <taxon>Desulfobacteria</taxon>
        <taxon>Desulfobacterales</taxon>
        <taxon>Desulfolunaceae</taxon>
        <taxon>Desulfoluna</taxon>
    </lineage>
</organism>
<dbReference type="InterPro" id="IPR021994">
    <property type="entry name" value="DUF3592"/>
</dbReference>
<evidence type="ECO:0000313" key="4">
    <source>
        <dbReference type="Proteomes" id="UP000198870"/>
    </source>
</evidence>
<keyword evidence="1" id="KW-1133">Transmembrane helix</keyword>
<accession>A0A1G5FH68</accession>
<protein>
    <recommendedName>
        <fullName evidence="2">DUF3592 domain-containing protein</fullName>
    </recommendedName>
</protein>
<evidence type="ECO:0000256" key="1">
    <source>
        <dbReference type="SAM" id="Phobius"/>
    </source>
</evidence>
<sequence>MTRLVMIPVLIFGVFLLYFSQKLFFETRHLTKSAEYTYGEVVDYTTSRSDGTTYYHPVLTFTTRDGQNITHHAKSGSSAQEYAYGEKVELLYDPSDPSNARVNGFFALWGGALIAGIIGTFQAGIAMLLLDNPFASKEDDEDDES</sequence>
<dbReference type="AlphaFoldDB" id="A0A1G5FH68"/>
<feature type="domain" description="DUF3592" evidence="2">
    <location>
        <begin position="39"/>
        <end position="105"/>
    </location>
</feature>
<evidence type="ECO:0000259" key="2">
    <source>
        <dbReference type="Pfam" id="PF12158"/>
    </source>
</evidence>
<proteinExistence type="predicted"/>
<keyword evidence="1" id="KW-0472">Membrane</keyword>
<dbReference type="EMBL" id="FMUX01000008">
    <property type="protein sequence ID" value="SCY38596.1"/>
    <property type="molecule type" value="Genomic_DNA"/>
</dbReference>
<feature type="transmembrane region" description="Helical" evidence="1">
    <location>
        <begin position="105"/>
        <end position="130"/>
    </location>
</feature>
<keyword evidence="4" id="KW-1185">Reference proteome</keyword>
<keyword evidence="1" id="KW-0812">Transmembrane</keyword>
<dbReference type="Pfam" id="PF12158">
    <property type="entry name" value="DUF3592"/>
    <property type="match status" value="1"/>
</dbReference>
<reference evidence="3 4" key="1">
    <citation type="submission" date="2016-10" db="EMBL/GenBank/DDBJ databases">
        <authorList>
            <person name="de Groot N.N."/>
        </authorList>
    </citation>
    <scope>NUCLEOTIDE SEQUENCE [LARGE SCALE GENOMIC DNA]</scope>
    <source>
        <strain evidence="3 4">AA1</strain>
    </source>
</reference>
<dbReference type="RefSeq" id="WP_175469712.1">
    <property type="nucleotide sequence ID" value="NZ_FMUX01000008.1"/>
</dbReference>
<gene>
    <name evidence="3" type="ORF">SAMN05216233_10869</name>
</gene>